<proteinExistence type="predicted"/>
<evidence type="ECO:0000313" key="3">
    <source>
        <dbReference type="EMBL" id="KAF5536974.1"/>
    </source>
</evidence>
<dbReference type="InterPro" id="IPR056884">
    <property type="entry name" value="NPHP3-like_N"/>
</dbReference>
<dbReference type="InterPro" id="IPR056693">
    <property type="entry name" value="DUF7791"/>
</dbReference>
<keyword evidence="1" id="KW-0677">Repeat</keyword>
<dbReference type="Pfam" id="PF24883">
    <property type="entry name" value="NPHP3_N"/>
    <property type="match status" value="1"/>
</dbReference>
<dbReference type="InterPro" id="IPR029498">
    <property type="entry name" value="HeLo_dom"/>
</dbReference>
<dbReference type="Gene3D" id="3.40.50.300">
    <property type="entry name" value="P-loop containing nucleotide triphosphate hydrolases"/>
    <property type="match status" value="1"/>
</dbReference>
<accession>A0A8H5IHK0</accession>
<dbReference type="AlphaFoldDB" id="A0A8H5IHK0"/>
<keyword evidence="4" id="KW-1185">Reference proteome</keyword>
<reference evidence="3 4" key="1">
    <citation type="submission" date="2020-05" db="EMBL/GenBank/DDBJ databases">
        <title>Identification and distribution of gene clusters putatively required for synthesis of sphingolipid metabolism inhibitors in phylogenetically diverse species of the filamentous fungus Fusarium.</title>
        <authorList>
            <person name="Kim H.-S."/>
            <person name="Busman M."/>
            <person name="Brown D.W."/>
            <person name="Divon H."/>
            <person name="Uhlig S."/>
            <person name="Proctor R.H."/>
        </authorList>
    </citation>
    <scope>NUCLEOTIDE SEQUENCE [LARGE SCALE GENOMIC DNA]</scope>
    <source>
        <strain evidence="3 4">NRRL 25196</strain>
    </source>
</reference>
<dbReference type="Gene3D" id="1.20.120.1020">
    <property type="entry name" value="Prion-inhibition and propagation, HeLo domain"/>
    <property type="match status" value="1"/>
</dbReference>
<gene>
    <name evidence="3" type="ORF">FNAPI_11574</name>
</gene>
<dbReference type="PANTHER" id="PTHR10039">
    <property type="entry name" value="AMELOGENIN"/>
    <property type="match status" value="1"/>
</dbReference>
<dbReference type="Proteomes" id="UP000574317">
    <property type="component" value="Unassembled WGS sequence"/>
</dbReference>
<dbReference type="InterPro" id="IPR038305">
    <property type="entry name" value="HeLo_sf"/>
</dbReference>
<evidence type="ECO:0000256" key="1">
    <source>
        <dbReference type="ARBA" id="ARBA00022737"/>
    </source>
</evidence>
<dbReference type="InterPro" id="IPR007111">
    <property type="entry name" value="NACHT_NTPase"/>
</dbReference>
<dbReference type="EMBL" id="JAAOAO010000551">
    <property type="protein sequence ID" value="KAF5536974.1"/>
    <property type="molecule type" value="Genomic_DNA"/>
</dbReference>
<dbReference type="PROSITE" id="PS50837">
    <property type="entry name" value="NACHT"/>
    <property type="match status" value="1"/>
</dbReference>
<dbReference type="Pfam" id="PF14479">
    <property type="entry name" value="HeLo"/>
    <property type="match status" value="1"/>
</dbReference>
<dbReference type="PANTHER" id="PTHR10039:SF5">
    <property type="entry name" value="NACHT DOMAIN-CONTAINING PROTEIN"/>
    <property type="match status" value="1"/>
</dbReference>
<sequence>MEIAGLTFGAVALVSLFKDCVDLFSMITAALDLGKDAAILDTKLDIERMLFLQWSERVGLLEHGSKNKLSCDPDTRQLVLRVLECVKNLLSEGQALQRDYGLKRIDVATARSDCAGTASTAGYQGASSFRFARFLKQFEALKIQPCQRTNTSRCTNIKRTANQFRWIIVDKDKFNHLIEHLSYFNTSLNSLVSISLESEATPSENDLTHIKDLAELDLVIQATASTRPSVSKAAFAAKNALIQSRVLRSLWFRSYDDRRINIKNPHFQTLQWALDPPSDYIRWNDLRSWFQNAPGLYWISGKAGSGKSTLMKYLHQNEQTHALLRIWANGHPLIFSSFFFYALGKSNQKSQSGLLRSLLYQILEHDPSVTASALPHMWQDACYSQQGSSNIEVPSAAEMTVALKDLCLKLHADKKIFFLIDGIDEYEGKDLDVARFINDLESCPNVKILVSSRPHPAFFTAFFQRPTMKLQDLTKDDIATYINDSVASHPYMNTMTRLSPLETGVITQKLVEKASGVFLWVVLACRSVIEGCDDFCTITELKERVDEIPKEVEDLIEKMLSKIDSRWKQEAMKLIHLVYTNEECSGIDGIPTLGLYLTYERGLGVNTGLPGLNLEAVPFADSQSQCDIMEGRIRSRCCGLLEIHYYYRVDDIEEPAVKFMHRTVYEMLLNPDVANRLFYDIRCENFNSYAVLSEIWCRMMHNCSIPEDVYINALLPIKYGDIKGYPPEVTLHLLSRLQFLYGQLFGAASRSSLEDPRYLRHNKECRRHCDDLSVAFLLALETDMYNVVRFVLENKDSLEHLLFRPPNIALLQDCRVAKSRFFTLRTHWCITP</sequence>
<organism evidence="3 4">
    <name type="scientific">Fusarium napiforme</name>
    <dbReference type="NCBI Taxonomy" id="42672"/>
    <lineage>
        <taxon>Eukaryota</taxon>
        <taxon>Fungi</taxon>
        <taxon>Dikarya</taxon>
        <taxon>Ascomycota</taxon>
        <taxon>Pezizomycotina</taxon>
        <taxon>Sordariomycetes</taxon>
        <taxon>Hypocreomycetidae</taxon>
        <taxon>Hypocreales</taxon>
        <taxon>Nectriaceae</taxon>
        <taxon>Fusarium</taxon>
        <taxon>Fusarium fujikuroi species complex</taxon>
    </lineage>
</organism>
<evidence type="ECO:0000259" key="2">
    <source>
        <dbReference type="PROSITE" id="PS50837"/>
    </source>
</evidence>
<dbReference type="InterPro" id="IPR027417">
    <property type="entry name" value="P-loop_NTPase"/>
</dbReference>
<comment type="caution">
    <text evidence="3">The sequence shown here is derived from an EMBL/GenBank/DDBJ whole genome shotgun (WGS) entry which is preliminary data.</text>
</comment>
<dbReference type="Pfam" id="PF25053">
    <property type="entry name" value="DUF7791"/>
    <property type="match status" value="1"/>
</dbReference>
<evidence type="ECO:0000313" key="4">
    <source>
        <dbReference type="Proteomes" id="UP000574317"/>
    </source>
</evidence>
<protein>
    <recommendedName>
        <fullName evidence="2">NACHT domain-containing protein</fullName>
    </recommendedName>
</protein>
<feature type="domain" description="NACHT" evidence="2">
    <location>
        <begin position="295"/>
        <end position="454"/>
    </location>
</feature>
<dbReference type="SUPFAM" id="SSF52540">
    <property type="entry name" value="P-loop containing nucleoside triphosphate hydrolases"/>
    <property type="match status" value="1"/>
</dbReference>
<name>A0A8H5IHK0_9HYPO</name>